<dbReference type="AlphaFoldDB" id="A0A1J0GGW0"/>
<feature type="modified residue" description="4-aspartylphosphate" evidence="8">
    <location>
        <position position="53"/>
    </location>
</feature>
<dbReference type="PROSITE" id="PS50110">
    <property type="entry name" value="RESPONSE_REGULATORY"/>
    <property type="match status" value="1"/>
</dbReference>
<dbReference type="CDD" id="cd17574">
    <property type="entry name" value="REC_OmpR"/>
    <property type="match status" value="1"/>
</dbReference>
<evidence type="ECO:0000256" key="4">
    <source>
        <dbReference type="ARBA" id="ARBA00023015"/>
    </source>
</evidence>
<evidence type="ECO:0000256" key="6">
    <source>
        <dbReference type="ARBA" id="ARBA00023163"/>
    </source>
</evidence>
<dbReference type="Gene3D" id="6.10.250.690">
    <property type="match status" value="1"/>
</dbReference>
<dbReference type="Pfam" id="PF00486">
    <property type="entry name" value="Trans_reg_C"/>
    <property type="match status" value="1"/>
</dbReference>
<evidence type="ECO:0000256" key="2">
    <source>
        <dbReference type="ARBA" id="ARBA00022553"/>
    </source>
</evidence>
<keyword evidence="13" id="KW-1185">Reference proteome</keyword>
<evidence type="ECO:0000259" key="11">
    <source>
        <dbReference type="PROSITE" id="PS51755"/>
    </source>
</evidence>
<reference evidence="13" key="1">
    <citation type="journal article" date="2016" name="Front. Microbiol.">
        <title>Complete Genome Sequence of Clostridium estertheticum DSM 8809, a Microbe Identified in Spoiled Vacuum Packed Beef.</title>
        <authorList>
            <person name="Yu Z."/>
            <person name="Gunn L."/>
            <person name="Brennan E."/>
            <person name="Reid R."/>
            <person name="Wall P.G."/>
            <person name="Gaora O.P."/>
            <person name="Hurley D."/>
            <person name="Bolton D."/>
            <person name="Fanning S."/>
        </authorList>
    </citation>
    <scope>NUCLEOTIDE SEQUENCE [LARGE SCALE GENOMIC DNA]</scope>
    <source>
        <strain evidence="13">DSM 8809</strain>
    </source>
</reference>
<dbReference type="PANTHER" id="PTHR48111:SF73">
    <property type="entry name" value="ALKALINE PHOSPHATASE SYNTHESIS TRANSCRIPTIONAL REGULATORY PROTEIN PHOP"/>
    <property type="match status" value="1"/>
</dbReference>
<dbReference type="InterPro" id="IPR001867">
    <property type="entry name" value="OmpR/PhoB-type_DNA-bd"/>
</dbReference>
<feature type="domain" description="Response regulatory" evidence="10">
    <location>
        <begin position="4"/>
        <end position="117"/>
    </location>
</feature>
<dbReference type="SMART" id="SM00862">
    <property type="entry name" value="Trans_reg_C"/>
    <property type="match status" value="1"/>
</dbReference>
<accession>A0A1J0GGW0</accession>
<keyword evidence="3" id="KW-0902">Two-component regulatory system</keyword>
<keyword evidence="2 8" id="KW-0597">Phosphoprotein</keyword>
<keyword evidence="4" id="KW-0805">Transcription regulation</keyword>
<evidence type="ECO:0000256" key="3">
    <source>
        <dbReference type="ARBA" id="ARBA00023012"/>
    </source>
</evidence>
<dbReference type="Proteomes" id="UP000182569">
    <property type="component" value="Chromosome"/>
</dbReference>
<dbReference type="Gene3D" id="3.40.50.2300">
    <property type="match status" value="1"/>
</dbReference>
<dbReference type="GO" id="GO:0000156">
    <property type="term" value="F:phosphorelay response regulator activity"/>
    <property type="evidence" value="ECO:0007669"/>
    <property type="project" value="TreeGrafter"/>
</dbReference>
<dbReference type="Gene3D" id="1.10.10.10">
    <property type="entry name" value="Winged helix-like DNA-binding domain superfamily/Winged helix DNA-binding domain"/>
    <property type="match status" value="1"/>
</dbReference>
<dbReference type="InterPro" id="IPR001789">
    <property type="entry name" value="Sig_transdc_resp-reg_receiver"/>
</dbReference>
<evidence type="ECO:0000256" key="1">
    <source>
        <dbReference type="ARBA" id="ARBA00018672"/>
    </source>
</evidence>
<dbReference type="EMBL" id="CP015756">
    <property type="protein sequence ID" value="APC40602.1"/>
    <property type="molecule type" value="Genomic_DNA"/>
</dbReference>
<keyword evidence="6" id="KW-0804">Transcription</keyword>
<dbReference type="PROSITE" id="PS51755">
    <property type="entry name" value="OMPR_PHOB"/>
    <property type="match status" value="1"/>
</dbReference>
<evidence type="ECO:0000256" key="8">
    <source>
        <dbReference type="PROSITE-ProRule" id="PRU00169"/>
    </source>
</evidence>
<dbReference type="RefSeq" id="WP_071612892.1">
    <property type="nucleotide sequence ID" value="NZ_CP015756.1"/>
</dbReference>
<dbReference type="GO" id="GO:0005829">
    <property type="term" value="C:cytosol"/>
    <property type="evidence" value="ECO:0007669"/>
    <property type="project" value="TreeGrafter"/>
</dbReference>
<proteinExistence type="predicted"/>
<feature type="domain" description="OmpR/PhoB-type" evidence="11">
    <location>
        <begin position="128"/>
        <end position="224"/>
    </location>
</feature>
<evidence type="ECO:0000313" key="12">
    <source>
        <dbReference type="EMBL" id="APC40602.1"/>
    </source>
</evidence>
<feature type="DNA-binding region" description="OmpR/PhoB-type" evidence="9">
    <location>
        <begin position="128"/>
        <end position="224"/>
    </location>
</feature>
<dbReference type="OrthoDB" id="9790442at2"/>
<dbReference type="InterPro" id="IPR036388">
    <property type="entry name" value="WH-like_DNA-bd_sf"/>
</dbReference>
<gene>
    <name evidence="12" type="ORF">A7L45_11240</name>
</gene>
<dbReference type="GO" id="GO:0000976">
    <property type="term" value="F:transcription cis-regulatory region binding"/>
    <property type="evidence" value="ECO:0007669"/>
    <property type="project" value="TreeGrafter"/>
</dbReference>
<dbReference type="SMART" id="SM00448">
    <property type="entry name" value="REC"/>
    <property type="match status" value="1"/>
</dbReference>
<dbReference type="CDD" id="cd00383">
    <property type="entry name" value="trans_reg_C"/>
    <property type="match status" value="1"/>
</dbReference>
<evidence type="ECO:0000259" key="10">
    <source>
        <dbReference type="PROSITE" id="PS50110"/>
    </source>
</evidence>
<dbReference type="Pfam" id="PF00072">
    <property type="entry name" value="Response_reg"/>
    <property type="match status" value="1"/>
</dbReference>
<dbReference type="FunFam" id="3.40.50.2300:FF:000001">
    <property type="entry name" value="DNA-binding response regulator PhoB"/>
    <property type="match status" value="1"/>
</dbReference>
<evidence type="ECO:0000256" key="9">
    <source>
        <dbReference type="PROSITE-ProRule" id="PRU01091"/>
    </source>
</evidence>
<dbReference type="FunFam" id="1.10.10.10:FF:000018">
    <property type="entry name" value="DNA-binding response regulator ResD"/>
    <property type="match status" value="1"/>
</dbReference>
<evidence type="ECO:0000313" key="13">
    <source>
        <dbReference type="Proteomes" id="UP000182569"/>
    </source>
</evidence>
<dbReference type="SUPFAM" id="SSF52172">
    <property type="entry name" value="CheY-like"/>
    <property type="match status" value="1"/>
</dbReference>
<dbReference type="GO" id="GO:0006355">
    <property type="term" value="P:regulation of DNA-templated transcription"/>
    <property type="evidence" value="ECO:0007669"/>
    <property type="project" value="InterPro"/>
</dbReference>
<evidence type="ECO:0000256" key="5">
    <source>
        <dbReference type="ARBA" id="ARBA00023125"/>
    </source>
</evidence>
<organism evidence="12 13">
    <name type="scientific">Clostridium estertheticum subsp. estertheticum</name>
    <dbReference type="NCBI Taxonomy" id="1552"/>
    <lineage>
        <taxon>Bacteria</taxon>
        <taxon>Bacillati</taxon>
        <taxon>Bacillota</taxon>
        <taxon>Clostridia</taxon>
        <taxon>Eubacteriales</taxon>
        <taxon>Clostridiaceae</taxon>
        <taxon>Clostridium</taxon>
    </lineage>
</organism>
<comment type="function">
    <text evidence="7">May play the central regulatory role in sporulation. It may be an element of the effector pathway responsible for the activation of sporulation genes in response to nutritional stress. Spo0A may act in concert with spo0H (a sigma factor) to control the expression of some genes that are critical to the sporulation process.</text>
</comment>
<dbReference type="InterPro" id="IPR039420">
    <property type="entry name" value="WalR-like"/>
</dbReference>
<name>A0A1J0GGW0_9CLOT</name>
<dbReference type="GO" id="GO:0032993">
    <property type="term" value="C:protein-DNA complex"/>
    <property type="evidence" value="ECO:0007669"/>
    <property type="project" value="TreeGrafter"/>
</dbReference>
<dbReference type="InterPro" id="IPR011006">
    <property type="entry name" value="CheY-like_superfamily"/>
</dbReference>
<protein>
    <recommendedName>
        <fullName evidence="1">Stage 0 sporulation protein A homolog</fullName>
    </recommendedName>
</protein>
<evidence type="ECO:0000256" key="7">
    <source>
        <dbReference type="ARBA" id="ARBA00024867"/>
    </source>
</evidence>
<dbReference type="STRING" id="1552.A7L45_11240"/>
<sequence length="228" mass="26391">MMETILIVDDEERIRNLVSIYLRKEQYNILQAENGREAINVFNKNAVDLVILDVMMPIMDGWDVCKEIRKTSNIPVIMLTAKSEEDDELLGFELGTDHYITKPFVPKLLVAKVKAIIRRTYSTESVAKEEDNFDGLVVDNLSHEVTVDNVEINLSPKEFELLNYFILNKRIVLSREKILDALWGIDYFGDLRTVDTVIKRLREKLGEKSYLIATVRGTGYKFEVRNEK</sequence>
<keyword evidence="5 9" id="KW-0238">DNA-binding</keyword>
<dbReference type="KEGG" id="ceu:A7L45_11240"/>
<dbReference type="PANTHER" id="PTHR48111">
    <property type="entry name" value="REGULATOR OF RPOS"/>
    <property type="match status" value="1"/>
</dbReference>